<reference evidence="1 2" key="1">
    <citation type="journal article" date="2011" name="Stand. Genomic Sci.">
        <title>Complete genome sequence of Cellulophaga lytica type strain (LIM- 21).</title>
        <authorList>
            <person name="Pati A."/>
            <person name="Abt B."/>
            <person name="Teshima H."/>
            <person name="Nolan M."/>
            <person name="Lapidus A."/>
            <person name="Lucas S."/>
            <person name="Hammon N."/>
            <person name="Deshpande S."/>
            <person name="Cheng J.F."/>
            <person name="Tapia R."/>
            <person name="Han C."/>
            <person name="Goodwin L."/>
            <person name="Pitluck S."/>
            <person name="Liolios K."/>
            <person name="Pagani I."/>
            <person name="Mavromatis K."/>
            <person name="Ovchinikova G."/>
            <person name="Chen A."/>
            <person name="Palaniappan K."/>
            <person name="Land M."/>
            <person name="Hauser L."/>
            <person name="Jeffries C.D."/>
            <person name="Detter J.C."/>
            <person name="Brambilla E.M."/>
            <person name="Kannan K.P."/>
            <person name="Rohde M."/>
            <person name="Spring S."/>
            <person name="Goker M."/>
            <person name="Woyke T."/>
            <person name="Bristow J."/>
            <person name="Eisen J.A."/>
            <person name="Markowitz V."/>
            <person name="Hugenholtz P."/>
            <person name="Kyrpides N.C."/>
            <person name="Klenk H.P."/>
            <person name="Ivanova N."/>
        </authorList>
    </citation>
    <scope>NUCLEOTIDE SEQUENCE [LARGE SCALE GENOMIC DNA]</scope>
    <source>
        <strain evidence="2">ATCC 23178 / DSM 7489 / JCM 8516 / NBRC 14961 / NCIMB 1423 / VKM B-1433 / Cy l20</strain>
    </source>
</reference>
<dbReference type="KEGG" id="cly:Celly_1307"/>
<organism evidence="1 2">
    <name type="scientific">Cellulophaga lytica (strain ATCC 23178 / DSM 7489 / JCM 8516 / NBRC 14961 / NCIMB 1423 / VKM B-1433 / Cy l20)</name>
    <dbReference type="NCBI Taxonomy" id="867900"/>
    <lineage>
        <taxon>Bacteria</taxon>
        <taxon>Pseudomonadati</taxon>
        <taxon>Bacteroidota</taxon>
        <taxon>Flavobacteriia</taxon>
        <taxon>Flavobacteriales</taxon>
        <taxon>Flavobacteriaceae</taxon>
        <taxon>Cellulophaga</taxon>
    </lineage>
</organism>
<keyword evidence="2" id="KW-1185">Reference proteome</keyword>
<dbReference type="Proteomes" id="UP000007487">
    <property type="component" value="Chromosome"/>
</dbReference>
<dbReference type="OrthoDB" id="886885at2"/>
<evidence type="ECO:0000313" key="1">
    <source>
        <dbReference type="EMBL" id="ADY29134.1"/>
    </source>
</evidence>
<dbReference type="eggNOG" id="ENOG5032Y7F">
    <property type="taxonomic scope" value="Bacteria"/>
</dbReference>
<dbReference type="RefSeq" id="WP_013620881.1">
    <property type="nucleotide sequence ID" value="NC_015167.1"/>
</dbReference>
<gene>
    <name evidence="1" type="ordered locus">Celly_1307</name>
</gene>
<evidence type="ECO:0000313" key="2">
    <source>
        <dbReference type="Proteomes" id="UP000007487"/>
    </source>
</evidence>
<dbReference type="HOGENOM" id="CLU_1721104_0_0_10"/>
<sequence>MNKLSFEINNSLQFYKKLEEDYSDYIKNNLSSRLAINCALTSWHLSDWIYNEYKFDKEFQNIFEFQKSLKEMCGELQVMHDISNGTKHFFLNKHKPKVENTEKHIGPFDSTFGLTFDKTYLKVEMKNGEILSFETILKKVLLFWKDYLANLSKIDKKSTN</sequence>
<proteinExistence type="predicted"/>
<dbReference type="EMBL" id="CP002534">
    <property type="protein sequence ID" value="ADY29134.1"/>
    <property type="molecule type" value="Genomic_DNA"/>
</dbReference>
<dbReference type="AlphaFoldDB" id="F0RH94"/>
<name>F0RH94_CELLC</name>
<accession>F0RH94</accession>
<dbReference type="STRING" id="867900.Celly_1307"/>
<protein>
    <submittedName>
        <fullName evidence="1">Uncharacterized protein</fullName>
    </submittedName>
</protein>